<comment type="caution">
    <text evidence="2">The sequence shown here is derived from an EMBL/GenBank/DDBJ whole genome shotgun (WGS) entry which is preliminary data.</text>
</comment>
<dbReference type="GeneID" id="63840715"/>
<reference evidence="2" key="1">
    <citation type="journal article" date="2020" name="Phytopathology">
        <title>Genome sequence of the chestnut blight fungus Cryphonectria parasitica EP155: A fundamental resource for an archetypical invasive plant pathogen.</title>
        <authorList>
            <person name="Crouch J.A."/>
            <person name="Dawe A."/>
            <person name="Aerts A."/>
            <person name="Barry K."/>
            <person name="Churchill A.C.L."/>
            <person name="Grimwood J."/>
            <person name="Hillman B."/>
            <person name="Milgroom M.G."/>
            <person name="Pangilinan J."/>
            <person name="Smith M."/>
            <person name="Salamov A."/>
            <person name="Schmutz J."/>
            <person name="Yadav J."/>
            <person name="Grigoriev I.V."/>
            <person name="Nuss D."/>
        </authorList>
    </citation>
    <scope>NUCLEOTIDE SEQUENCE</scope>
    <source>
        <strain evidence="2">EP155</strain>
    </source>
</reference>
<keyword evidence="1" id="KW-1133">Transmembrane helix</keyword>
<sequence>MEESYESIRNSAMVWPAVIVAALTMAYIFGDVWRDRSGRGGEIAVAEQPAVRVEDKAQDQESMMAAEDLKRSSDRVASHSQVHERGRGSLLGWLMWAPGSVAK</sequence>
<keyword evidence="1" id="KW-0812">Transmembrane</keyword>
<protein>
    <submittedName>
        <fullName evidence="2">Uncharacterized protein</fullName>
    </submittedName>
</protein>
<feature type="transmembrane region" description="Helical" evidence="1">
    <location>
        <begin position="12"/>
        <end position="30"/>
    </location>
</feature>
<dbReference type="Proteomes" id="UP000803844">
    <property type="component" value="Unassembled WGS sequence"/>
</dbReference>
<keyword evidence="3" id="KW-1185">Reference proteome</keyword>
<accession>A0A9P4XYV0</accession>
<dbReference type="AlphaFoldDB" id="A0A9P4XYV0"/>
<name>A0A9P4XYV0_CRYP1</name>
<dbReference type="EMBL" id="MU032349">
    <property type="protein sequence ID" value="KAF3763426.1"/>
    <property type="molecule type" value="Genomic_DNA"/>
</dbReference>
<evidence type="ECO:0000313" key="3">
    <source>
        <dbReference type="Proteomes" id="UP000803844"/>
    </source>
</evidence>
<keyword evidence="1" id="KW-0472">Membrane</keyword>
<dbReference type="RefSeq" id="XP_040774387.1">
    <property type="nucleotide sequence ID" value="XM_040923586.1"/>
</dbReference>
<organism evidence="2 3">
    <name type="scientific">Cryphonectria parasitica (strain ATCC 38755 / EP155)</name>
    <dbReference type="NCBI Taxonomy" id="660469"/>
    <lineage>
        <taxon>Eukaryota</taxon>
        <taxon>Fungi</taxon>
        <taxon>Dikarya</taxon>
        <taxon>Ascomycota</taxon>
        <taxon>Pezizomycotina</taxon>
        <taxon>Sordariomycetes</taxon>
        <taxon>Sordariomycetidae</taxon>
        <taxon>Diaporthales</taxon>
        <taxon>Cryphonectriaceae</taxon>
        <taxon>Cryphonectria-Endothia species complex</taxon>
        <taxon>Cryphonectria</taxon>
    </lineage>
</organism>
<proteinExistence type="predicted"/>
<evidence type="ECO:0000313" key="2">
    <source>
        <dbReference type="EMBL" id="KAF3763426.1"/>
    </source>
</evidence>
<gene>
    <name evidence="2" type="ORF">M406DRAFT_357084</name>
</gene>
<evidence type="ECO:0000256" key="1">
    <source>
        <dbReference type="SAM" id="Phobius"/>
    </source>
</evidence>